<dbReference type="InterPro" id="IPR044005">
    <property type="entry name" value="DZR_2"/>
</dbReference>
<comment type="similarity">
    <text evidence="1">Belongs to the ComF/GntX family.</text>
</comment>
<accession>H5SJJ1</accession>
<keyword evidence="3" id="KW-0328">Glycosyltransferase</keyword>
<dbReference type="InterPro" id="IPR029057">
    <property type="entry name" value="PRTase-like"/>
</dbReference>
<dbReference type="InterPro" id="IPR051910">
    <property type="entry name" value="ComF/GntX_DNA_util-trans"/>
</dbReference>
<dbReference type="Pfam" id="PF18912">
    <property type="entry name" value="DZR_2"/>
    <property type="match status" value="1"/>
</dbReference>
<reference evidence="3" key="1">
    <citation type="journal article" date="2005" name="Environ. Microbiol.">
        <title>Genetic and functional properties of uncultivated thermophilic crenarchaeotes from a subsurface gold mine as revealed by analysis of genome fragments.</title>
        <authorList>
            <person name="Nunoura T."/>
            <person name="Hirayama H."/>
            <person name="Takami H."/>
            <person name="Oida H."/>
            <person name="Nishi S."/>
            <person name="Shimamura S."/>
            <person name="Suzuki Y."/>
            <person name="Inagaki F."/>
            <person name="Takai K."/>
            <person name="Nealson K.H."/>
            <person name="Horikoshi K."/>
        </authorList>
    </citation>
    <scope>NUCLEOTIDE SEQUENCE</scope>
</reference>
<evidence type="ECO:0000256" key="1">
    <source>
        <dbReference type="ARBA" id="ARBA00008007"/>
    </source>
</evidence>
<dbReference type="PANTHER" id="PTHR47505">
    <property type="entry name" value="DNA UTILIZATION PROTEIN YHGH"/>
    <property type="match status" value="1"/>
</dbReference>
<keyword evidence="3" id="KW-0808">Transferase</keyword>
<dbReference type="SUPFAM" id="SSF53271">
    <property type="entry name" value="PRTase-like"/>
    <property type="match status" value="1"/>
</dbReference>
<evidence type="ECO:0000259" key="2">
    <source>
        <dbReference type="Pfam" id="PF18912"/>
    </source>
</evidence>
<dbReference type="AlphaFoldDB" id="H5SJJ1"/>
<protein>
    <submittedName>
        <fullName evidence="3">Amidophosphoribosyltransferase</fullName>
    </submittedName>
</protein>
<sequence>MRALGSALANAVLDLFYPPHCAVCEAPFSEDQRAFLCADCEGKIERIPQSHLCRCGIPLPETLDLCPTCANSEPMLEQIRSFGWYEEREDPTHVLSALIKIFKYGGERALVSLFASYLDQAGQALRPLVEKITFVPMLPKDERLRGFNQAELLARELGRCWELPVEHTLEKVKETKPQASLPHEARRENVRGAFRLAKFISCASILIVDDVCTTGATLTECASVLKNDGGIEKVYGLTVARAAQKNIRAEDV</sequence>
<evidence type="ECO:0000313" key="3">
    <source>
        <dbReference type="EMBL" id="BAL56327.1"/>
    </source>
</evidence>
<dbReference type="EMBL" id="AP011743">
    <property type="protein sequence ID" value="BAL56327.1"/>
    <property type="molecule type" value="Genomic_DNA"/>
</dbReference>
<gene>
    <name evidence="3" type="ORF">HGMM_F36B04C30</name>
</gene>
<dbReference type="GO" id="GO:0016757">
    <property type="term" value="F:glycosyltransferase activity"/>
    <property type="evidence" value="ECO:0007669"/>
    <property type="project" value="UniProtKB-KW"/>
</dbReference>
<organism evidence="3">
    <name type="scientific">uncultured Acetothermia bacterium</name>
    <dbReference type="NCBI Taxonomy" id="236499"/>
    <lineage>
        <taxon>Bacteria</taxon>
        <taxon>Candidatus Bipolaricaulota</taxon>
        <taxon>environmental samples</taxon>
    </lineage>
</organism>
<reference evidence="3" key="2">
    <citation type="journal article" date="2012" name="PLoS ONE">
        <title>A Deeply Branching Thermophilic Bacterium with an Ancient Acetyl-CoA Pathway Dominates a Subsurface Ecosystem.</title>
        <authorList>
            <person name="Takami H."/>
            <person name="Noguchi H."/>
            <person name="Takaki Y."/>
            <person name="Uchiyama I."/>
            <person name="Toyoda A."/>
            <person name="Nishi S."/>
            <person name="Chee G.-J."/>
            <person name="Arai W."/>
            <person name="Nunoura T."/>
            <person name="Itoh T."/>
            <person name="Hattori M."/>
            <person name="Takai K."/>
        </authorList>
    </citation>
    <scope>NUCLEOTIDE SEQUENCE</scope>
</reference>
<dbReference type="PANTHER" id="PTHR47505:SF1">
    <property type="entry name" value="DNA UTILIZATION PROTEIN YHGH"/>
    <property type="match status" value="1"/>
</dbReference>
<dbReference type="Gene3D" id="3.40.50.2020">
    <property type="match status" value="1"/>
</dbReference>
<dbReference type="InterPro" id="IPR000836">
    <property type="entry name" value="PRTase_dom"/>
</dbReference>
<feature type="domain" description="Double zinc ribbon" evidence="2">
    <location>
        <begin position="12"/>
        <end position="70"/>
    </location>
</feature>
<proteinExistence type="inferred from homology"/>
<name>H5SJJ1_9BACT</name>
<dbReference type="CDD" id="cd06223">
    <property type="entry name" value="PRTases_typeI"/>
    <property type="match status" value="1"/>
</dbReference>